<dbReference type="EMBL" id="FPJO01000074">
    <property type="protein sequence ID" value="SFY45435.1"/>
    <property type="molecule type" value="Genomic_DNA"/>
</dbReference>
<evidence type="ECO:0008006" key="3">
    <source>
        <dbReference type="Google" id="ProtNLM"/>
    </source>
</evidence>
<organism evidence="1 2">
    <name type="scientific">Streptomyces atratus</name>
    <dbReference type="NCBI Taxonomy" id="1893"/>
    <lineage>
        <taxon>Bacteria</taxon>
        <taxon>Bacillati</taxon>
        <taxon>Actinomycetota</taxon>
        <taxon>Actinomycetes</taxon>
        <taxon>Kitasatosporales</taxon>
        <taxon>Streptomycetaceae</taxon>
        <taxon>Streptomyces</taxon>
    </lineage>
</organism>
<evidence type="ECO:0000313" key="2">
    <source>
        <dbReference type="Proteomes" id="UP000181909"/>
    </source>
</evidence>
<dbReference type="Proteomes" id="UP000181909">
    <property type="component" value="Unassembled WGS sequence"/>
</dbReference>
<dbReference type="AlphaFoldDB" id="A0A1K2FCG0"/>
<dbReference type="SUPFAM" id="SSF52540">
    <property type="entry name" value="P-loop containing nucleoside triphosphate hydrolases"/>
    <property type="match status" value="1"/>
</dbReference>
<dbReference type="RefSeq" id="WP_072489789.1">
    <property type="nucleotide sequence ID" value="NZ_CP108284.1"/>
</dbReference>
<accession>A0A1K2FCG0</accession>
<reference evidence="1 2" key="1">
    <citation type="submission" date="2016-11" db="EMBL/GenBank/DDBJ databases">
        <authorList>
            <person name="Jaros S."/>
            <person name="Januszkiewicz K."/>
            <person name="Wedrychowicz H."/>
        </authorList>
    </citation>
    <scope>NUCLEOTIDE SEQUENCE [LARGE SCALE GENOMIC DNA]</scope>
    <source>
        <strain evidence="1 2">OK807</strain>
    </source>
</reference>
<dbReference type="InterPro" id="IPR027417">
    <property type="entry name" value="P-loop_NTPase"/>
</dbReference>
<name>A0A1K2FCG0_STRAR</name>
<protein>
    <recommendedName>
        <fullName evidence="3">AAA domain-containing protein</fullName>
    </recommendedName>
</protein>
<gene>
    <name evidence="1" type="ORF">SAMN02787144_10745</name>
</gene>
<dbReference type="Pfam" id="PF13671">
    <property type="entry name" value="AAA_33"/>
    <property type="match status" value="1"/>
</dbReference>
<sequence length="102" mass="11142">MGETERPSWPAFDGVEILTPVSSVAFVDISGLLGSGKSPLARSLARRLSLPVIDKDVILESLYDSLGVGDHAWRNRLSRASDDIMFALAADAGRRRDERTRS</sequence>
<dbReference type="STRING" id="1893.SAMN02787144_10745"/>
<proteinExistence type="predicted"/>
<evidence type="ECO:0000313" key="1">
    <source>
        <dbReference type="EMBL" id="SFY45435.1"/>
    </source>
</evidence>
<dbReference type="Gene3D" id="3.40.50.300">
    <property type="entry name" value="P-loop containing nucleotide triphosphate hydrolases"/>
    <property type="match status" value="1"/>
</dbReference>